<name>A0A0N5AAA2_9BILA</name>
<dbReference type="InterPro" id="IPR056601">
    <property type="entry name" value="Galaxin_dom"/>
</dbReference>
<dbReference type="Pfam" id="PF24748">
    <property type="entry name" value="Galaxin_repeat"/>
    <property type="match status" value="1"/>
</dbReference>
<proteinExistence type="predicted"/>
<dbReference type="Proteomes" id="UP000046393">
    <property type="component" value="Unplaced"/>
</dbReference>
<evidence type="ECO:0000259" key="1">
    <source>
        <dbReference type="Pfam" id="PF24748"/>
    </source>
</evidence>
<dbReference type="WBParaSite" id="SMUV_0000107001-mRNA-1">
    <property type="protein sequence ID" value="SMUV_0000107001-mRNA-1"/>
    <property type="gene ID" value="SMUV_0000107001"/>
</dbReference>
<feature type="domain" description="Galaxin-like repeats" evidence="1">
    <location>
        <begin position="31"/>
        <end position="165"/>
    </location>
</feature>
<reference evidence="3" key="1">
    <citation type="submission" date="2017-02" db="UniProtKB">
        <authorList>
            <consortium name="WormBaseParasite"/>
        </authorList>
    </citation>
    <scope>IDENTIFICATION</scope>
</reference>
<organism evidence="2 3">
    <name type="scientific">Syphacia muris</name>
    <dbReference type="NCBI Taxonomy" id="451379"/>
    <lineage>
        <taxon>Eukaryota</taxon>
        <taxon>Metazoa</taxon>
        <taxon>Ecdysozoa</taxon>
        <taxon>Nematoda</taxon>
        <taxon>Chromadorea</taxon>
        <taxon>Rhabditida</taxon>
        <taxon>Spirurina</taxon>
        <taxon>Oxyuridomorpha</taxon>
        <taxon>Oxyuroidea</taxon>
        <taxon>Oxyuridae</taxon>
        <taxon>Syphacia</taxon>
    </lineage>
</organism>
<evidence type="ECO:0000313" key="3">
    <source>
        <dbReference type="WBParaSite" id="SMUV_0000107001-mRNA-1"/>
    </source>
</evidence>
<dbReference type="STRING" id="451379.A0A0N5AAA2"/>
<keyword evidence="2" id="KW-1185">Reference proteome</keyword>
<protein>
    <submittedName>
        <fullName evidence="3">Galaxin-like</fullName>
    </submittedName>
</protein>
<dbReference type="AlphaFoldDB" id="A0A0N5AAA2"/>
<sequence length="215" mass="23468">MVSRQCAITVCCGDQSVCQNYTKADDLIGVVCCGNIPMNHYDQLCCKNVINERVQNFLVMNDCCGDQAISEDQTCCQETIHNIPNADCCGQEAYLRSGGKKICCKGHLLAKTSPNDVCCGDQVYDGGIMQLCCGDRVYPKSLYDSCCRASDVHMPYASATHYCCDSPVAKNGGRGCCYLRPNGSSIVAASYDTSKQCCTFPYLEIKPMINGTCFY</sequence>
<accession>A0A0N5AAA2</accession>
<evidence type="ECO:0000313" key="2">
    <source>
        <dbReference type="Proteomes" id="UP000046393"/>
    </source>
</evidence>